<dbReference type="Pfam" id="PF14651">
    <property type="entry name" value="Lipocalin_7"/>
    <property type="match status" value="1"/>
</dbReference>
<sequence length="142" mass="15936">MPFPVEKACGTWKRDNYSDNYPQIMEKLGVPADMLQKLQKATFPVGKASLSGDKFTSKYEYMGKTLESTFTLGVQGEEDDPAVGRKRKVTKTMEGDHLVSVYPDHDGSGTPMRISRHFVDDDTIHSDIKVGDLEGWMVSKRC</sequence>
<dbReference type="Gene3D" id="2.40.128.20">
    <property type="match status" value="1"/>
</dbReference>
<evidence type="ECO:0000313" key="2">
    <source>
        <dbReference type="EMBL" id="CAH1243501.1"/>
    </source>
</evidence>
<accession>A0A8J9YX80</accession>
<dbReference type="InterPro" id="IPR012674">
    <property type="entry name" value="Calycin"/>
</dbReference>
<dbReference type="OrthoDB" id="9971011at2759"/>
<dbReference type="GO" id="GO:0008289">
    <property type="term" value="F:lipid binding"/>
    <property type="evidence" value="ECO:0007669"/>
    <property type="project" value="InterPro"/>
</dbReference>
<organism evidence="2 3">
    <name type="scientific">Branchiostoma lanceolatum</name>
    <name type="common">Common lancelet</name>
    <name type="synonym">Amphioxus lanceolatum</name>
    <dbReference type="NCBI Taxonomy" id="7740"/>
    <lineage>
        <taxon>Eukaryota</taxon>
        <taxon>Metazoa</taxon>
        <taxon>Chordata</taxon>
        <taxon>Cephalochordata</taxon>
        <taxon>Leptocardii</taxon>
        <taxon>Amphioxiformes</taxon>
        <taxon>Branchiostomatidae</taxon>
        <taxon>Branchiostoma</taxon>
    </lineage>
</organism>
<reference evidence="2" key="1">
    <citation type="submission" date="2022-01" db="EMBL/GenBank/DDBJ databases">
        <authorList>
            <person name="Braso-Vives M."/>
        </authorList>
    </citation>
    <scope>NUCLEOTIDE SEQUENCE</scope>
</reference>
<dbReference type="EMBL" id="OV696698">
    <property type="protein sequence ID" value="CAH1243501.1"/>
    <property type="molecule type" value="Genomic_DNA"/>
</dbReference>
<dbReference type="Proteomes" id="UP000838412">
    <property type="component" value="Chromosome 13"/>
</dbReference>
<evidence type="ECO:0000313" key="3">
    <source>
        <dbReference type="Proteomes" id="UP000838412"/>
    </source>
</evidence>
<proteinExistence type="inferred from homology"/>
<evidence type="ECO:0000256" key="1">
    <source>
        <dbReference type="ARBA" id="ARBA00008390"/>
    </source>
</evidence>
<dbReference type="InterPro" id="IPR031259">
    <property type="entry name" value="ILBP"/>
</dbReference>
<gene>
    <name evidence="2" type="primary">Hypp7104</name>
    <name evidence="2" type="ORF">BLAG_LOCUS6454</name>
</gene>
<dbReference type="CDD" id="cd00742">
    <property type="entry name" value="FABP"/>
    <property type="match status" value="1"/>
</dbReference>
<dbReference type="AlphaFoldDB" id="A0A8J9YX80"/>
<protein>
    <submittedName>
        <fullName evidence="2">Hypp7104 protein</fullName>
    </submittedName>
</protein>
<keyword evidence="3" id="KW-1185">Reference proteome</keyword>
<dbReference type="PANTHER" id="PTHR11955">
    <property type="entry name" value="FATTY ACID BINDING PROTEIN"/>
    <property type="match status" value="1"/>
</dbReference>
<name>A0A8J9YX80_BRALA</name>
<dbReference type="SUPFAM" id="SSF50814">
    <property type="entry name" value="Lipocalins"/>
    <property type="match status" value="1"/>
</dbReference>
<comment type="similarity">
    <text evidence="1">Belongs to the calycin superfamily. Fatty-acid binding protein (FABP) family.</text>
</comment>